<dbReference type="OrthoDB" id="1814621at2"/>
<organism evidence="1 2">
    <name type="scientific">Luteibacter rhizovicinus DSM 16549</name>
    <dbReference type="NCBI Taxonomy" id="1440763"/>
    <lineage>
        <taxon>Bacteria</taxon>
        <taxon>Pseudomonadati</taxon>
        <taxon>Pseudomonadota</taxon>
        <taxon>Gammaproteobacteria</taxon>
        <taxon>Lysobacterales</taxon>
        <taxon>Rhodanobacteraceae</taxon>
        <taxon>Luteibacter</taxon>
    </lineage>
</organism>
<dbReference type="Proteomes" id="UP000182987">
    <property type="component" value="Chromosome"/>
</dbReference>
<dbReference type="KEGG" id="lrz:BJI69_11380"/>
<evidence type="ECO:0000313" key="1">
    <source>
        <dbReference type="EMBL" id="APG04441.1"/>
    </source>
</evidence>
<dbReference type="PATRIC" id="fig|1440763.5.peg.2904"/>
<accession>A0A0G9HAJ8</accession>
<proteinExistence type="predicted"/>
<gene>
    <name evidence="1" type="ORF">BJI69_11380</name>
</gene>
<name>A0A0G9HAJ8_9GAMM</name>
<dbReference type="STRING" id="1440763.BJI69_11380"/>
<sequence>MTKWDGYIGSYTLRGSRLLTVAATLALGAAVFIRAFPYGYSSSPDVAHHYALIRWLMEHWSVTDGAAPILGEMSVYPRYAHILAAVLGTGAHSPFLGMQLVATLSLVACWAALASMARLLPGRASWAFVCTYIALLALNRITLDLDLVGHEIVVNYFFSQLAGQACFLVVVATFARIETVKGAGIRLPLAVIALSVVSAGVHLLPAIEGLGYGLALIAAHALSEKRAWLRRSAVLAGAACVGVAAIYLHPAFTAMRTISDNNGYLPLSAVTTLTRLMVLATTTGIVSLALVWLSLPWHRFHITRVASLARHLGSAGGAIAFFCILQTAAASLGIGSEYAARKYAFGLSTVLFLETALVVTLLVNRRLAQDSTLVRPPLGWLQPAIIIAALWVFTFSRSHREVDAPSFLAVESAATVAKQIGAVNGPNQAYARGLVLGGMSNVANYLVSQAIFDAPRDGNGLAPLYGRDFPAPGSVGAIFSSTTNPSVWSDAGCVRTQLGAGFVVSDGSCILAKFTDACRGEFDLSSGGFLPASMMTGFSGAEPGGRWTDGSLSTLTCRYDPERPRWTRLQLDVQPFSPHGHAQTVEIAVNGVKAGKFTLTDAMTLTVPLPDAARNDPHGITVTMSLPNTLSPKNAGISPDGRELGLLVKKLNLQ</sequence>
<evidence type="ECO:0000313" key="2">
    <source>
        <dbReference type="Proteomes" id="UP000182987"/>
    </source>
</evidence>
<dbReference type="RefSeq" id="WP_046968527.1">
    <property type="nucleotide sequence ID" value="NZ_CP017480.1"/>
</dbReference>
<reference evidence="2" key="1">
    <citation type="submission" date="2016-09" db="EMBL/GenBank/DDBJ databases">
        <authorList>
            <person name="Lysoe E."/>
        </authorList>
    </citation>
    <scope>NUCLEOTIDE SEQUENCE [LARGE SCALE GENOMIC DNA]</scope>
    <source>
        <strain evidence="2">LJ96T</strain>
    </source>
</reference>
<dbReference type="EMBL" id="CP017480">
    <property type="protein sequence ID" value="APG04441.1"/>
    <property type="molecule type" value="Genomic_DNA"/>
</dbReference>
<dbReference type="AlphaFoldDB" id="A0A0G9HAJ8"/>
<keyword evidence="2" id="KW-1185">Reference proteome</keyword>
<protein>
    <submittedName>
        <fullName evidence="1">Uncharacterized protein</fullName>
    </submittedName>
</protein>